<evidence type="ECO:0000256" key="2">
    <source>
        <dbReference type="ARBA" id="ARBA00022801"/>
    </source>
</evidence>
<dbReference type="VEuPathDB" id="FungiDB:ASPGLDRAFT_84828"/>
<dbReference type="GO" id="GO:0005782">
    <property type="term" value="C:peroxisomal matrix"/>
    <property type="evidence" value="ECO:0007669"/>
    <property type="project" value="TreeGrafter"/>
</dbReference>
<sequence>MSSKDDQSDLDPRELCRPLPFVELMALEPLNNSHQPSNATVDDPERAYRFRSRAVPFSPGDGFMAFGGHVYAQSAYAASKTVDKGFTIHTMTGTFTLPGRLDVPFVYVVRRIRDGKLYCTRTVDARQGGDVCFTCVCSFKRDEKKQTFSHQPEAVQQRYKSIMHGKRPEDHPASPSVDADWWIEHVQEGSITEREFPGVNVRKVDMKGYNDTEEINRSPEKYRQLSLYSIKGSPEYPATSRDTLDLKNKDQSGEFDNLYICAHLYSSDKNSIPLIPRALGNTNFIALASLTLTVIIHQHGEALRMINWDSVASGDAKDLPKKWFVQEAWTPRSGENRAVHESWLWSPNGALLATTLQDCLFRYPSEEKL</sequence>
<proteinExistence type="inferred from homology"/>
<dbReference type="Gene3D" id="2.40.160.210">
    <property type="entry name" value="Acyl-CoA thioesterase, double hotdog domain"/>
    <property type="match status" value="1"/>
</dbReference>
<dbReference type="SUPFAM" id="SSF54637">
    <property type="entry name" value="Thioesterase/thiol ester dehydrase-isomerase"/>
    <property type="match status" value="2"/>
</dbReference>
<dbReference type="Pfam" id="PF13622">
    <property type="entry name" value="4HBT_3"/>
    <property type="match status" value="1"/>
</dbReference>
<dbReference type="Proteomes" id="UP000184300">
    <property type="component" value="Unassembled WGS sequence"/>
</dbReference>
<dbReference type="AlphaFoldDB" id="A0A1L9VAV6"/>
<keyword evidence="5" id="KW-1185">Reference proteome</keyword>
<feature type="domain" description="Acyl-CoA thioesterase-like N-terminal HotDog" evidence="3">
    <location>
        <begin position="62"/>
        <end position="139"/>
    </location>
</feature>
<evidence type="ECO:0000259" key="3">
    <source>
        <dbReference type="Pfam" id="PF13622"/>
    </source>
</evidence>
<keyword evidence="2" id="KW-0378">Hydrolase</keyword>
<accession>A0A1L9VAV6</accession>
<name>A0A1L9VAV6_ASPGL</name>
<organism evidence="4 5">
    <name type="scientific">Aspergillus glaucus CBS 516.65</name>
    <dbReference type="NCBI Taxonomy" id="1160497"/>
    <lineage>
        <taxon>Eukaryota</taxon>
        <taxon>Fungi</taxon>
        <taxon>Dikarya</taxon>
        <taxon>Ascomycota</taxon>
        <taxon>Pezizomycotina</taxon>
        <taxon>Eurotiomycetes</taxon>
        <taxon>Eurotiomycetidae</taxon>
        <taxon>Eurotiales</taxon>
        <taxon>Aspergillaceae</taxon>
        <taxon>Aspergillus</taxon>
        <taxon>Aspergillus subgen. Aspergillus</taxon>
    </lineage>
</organism>
<evidence type="ECO:0000313" key="4">
    <source>
        <dbReference type="EMBL" id="OJJ81040.1"/>
    </source>
</evidence>
<dbReference type="InterPro" id="IPR049449">
    <property type="entry name" value="TesB_ACOT8-like_N"/>
</dbReference>
<dbReference type="STRING" id="1160497.A0A1L9VAV6"/>
<dbReference type="PANTHER" id="PTHR11066">
    <property type="entry name" value="ACYL-COA THIOESTERASE"/>
    <property type="match status" value="1"/>
</dbReference>
<dbReference type="GO" id="GO:0006637">
    <property type="term" value="P:acyl-CoA metabolic process"/>
    <property type="evidence" value="ECO:0007669"/>
    <property type="project" value="InterPro"/>
</dbReference>
<protein>
    <recommendedName>
        <fullName evidence="3">Acyl-CoA thioesterase-like N-terminal HotDog domain-containing protein</fullName>
    </recommendedName>
</protein>
<gene>
    <name evidence="4" type="ORF">ASPGLDRAFT_84828</name>
</gene>
<dbReference type="InterPro" id="IPR029069">
    <property type="entry name" value="HotDog_dom_sf"/>
</dbReference>
<dbReference type="InterPro" id="IPR042171">
    <property type="entry name" value="Acyl-CoA_hotdog"/>
</dbReference>
<dbReference type="GeneID" id="34466554"/>
<dbReference type="InterPro" id="IPR003703">
    <property type="entry name" value="Acyl_CoA_thio"/>
</dbReference>
<evidence type="ECO:0000313" key="5">
    <source>
        <dbReference type="Proteomes" id="UP000184300"/>
    </source>
</evidence>
<dbReference type="EMBL" id="KV878908">
    <property type="protein sequence ID" value="OJJ81040.1"/>
    <property type="molecule type" value="Genomic_DNA"/>
</dbReference>
<reference evidence="5" key="1">
    <citation type="journal article" date="2017" name="Genome Biol.">
        <title>Comparative genomics reveals high biological diversity and specific adaptations in the industrially and medically important fungal genus Aspergillus.</title>
        <authorList>
            <person name="de Vries R.P."/>
            <person name="Riley R."/>
            <person name="Wiebenga A."/>
            <person name="Aguilar-Osorio G."/>
            <person name="Amillis S."/>
            <person name="Uchima C.A."/>
            <person name="Anderluh G."/>
            <person name="Asadollahi M."/>
            <person name="Askin M."/>
            <person name="Barry K."/>
            <person name="Battaglia E."/>
            <person name="Bayram O."/>
            <person name="Benocci T."/>
            <person name="Braus-Stromeyer S.A."/>
            <person name="Caldana C."/>
            <person name="Canovas D."/>
            <person name="Cerqueira G.C."/>
            <person name="Chen F."/>
            <person name="Chen W."/>
            <person name="Choi C."/>
            <person name="Clum A."/>
            <person name="Dos Santos R.A."/>
            <person name="Damasio A.R."/>
            <person name="Diallinas G."/>
            <person name="Emri T."/>
            <person name="Fekete E."/>
            <person name="Flipphi M."/>
            <person name="Freyberg S."/>
            <person name="Gallo A."/>
            <person name="Gournas C."/>
            <person name="Habgood R."/>
            <person name="Hainaut M."/>
            <person name="Harispe M.L."/>
            <person name="Henrissat B."/>
            <person name="Hilden K.S."/>
            <person name="Hope R."/>
            <person name="Hossain A."/>
            <person name="Karabika E."/>
            <person name="Karaffa L."/>
            <person name="Karanyi Z."/>
            <person name="Krasevec N."/>
            <person name="Kuo A."/>
            <person name="Kusch H."/>
            <person name="LaButti K."/>
            <person name="Lagendijk E.L."/>
            <person name="Lapidus A."/>
            <person name="Levasseur A."/>
            <person name="Lindquist E."/>
            <person name="Lipzen A."/>
            <person name="Logrieco A.F."/>
            <person name="MacCabe A."/>
            <person name="Maekelae M.R."/>
            <person name="Malavazi I."/>
            <person name="Melin P."/>
            <person name="Meyer V."/>
            <person name="Mielnichuk N."/>
            <person name="Miskei M."/>
            <person name="Molnar A.P."/>
            <person name="Mule G."/>
            <person name="Ngan C.Y."/>
            <person name="Orejas M."/>
            <person name="Orosz E."/>
            <person name="Ouedraogo J.P."/>
            <person name="Overkamp K.M."/>
            <person name="Park H.-S."/>
            <person name="Perrone G."/>
            <person name="Piumi F."/>
            <person name="Punt P.J."/>
            <person name="Ram A.F."/>
            <person name="Ramon A."/>
            <person name="Rauscher S."/>
            <person name="Record E."/>
            <person name="Riano-Pachon D.M."/>
            <person name="Robert V."/>
            <person name="Roehrig J."/>
            <person name="Ruller R."/>
            <person name="Salamov A."/>
            <person name="Salih N.S."/>
            <person name="Samson R.A."/>
            <person name="Sandor E."/>
            <person name="Sanguinetti M."/>
            <person name="Schuetze T."/>
            <person name="Sepcic K."/>
            <person name="Shelest E."/>
            <person name="Sherlock G."/>
            <person name="Sophianopoulou V."/>
            <person name="Squina F.M."/>
            <person name="Sun H."/>
            <person name="Susca A."/>
            <person name="Todd R.B."/>
            <person name="Tsang A."/>
            <person name="Unkles S.E."/>
            <person name="van de Wiele N."/>
            <person name="van Rossen-Uffink D."/>
            <person name="Oliveira J.V."/>
            <person name="Vesth T.C."/>
            <person name="Visser J."/>
            <person name="Yu J.-H."/>
            <person name="Zhou M."/>
            <person name="Andersen M.R."/>
            <person name="Archer D.B."/>
            <person name="Baker S.E."/>
            <person name="Benoit I."/>
            <person name="Brakhage A.A."/>
            <person name="Braus G.H."/>
            <person name="Fischer R."/>
            <person name="Frisvad J.C."/>
            <person name="Goldman G.H."/>
            <person name="Houbraken J."/>
            <person name="Oakley B."/>
            <person name="Pocsi I."/>
            <person name="Scazzocchio C."/>
            <person name="Seiboth B."/>
            <person name="vanKuyk P.A."/>
            <person name="Wortman J."/>
            <person name="Dyer P.S."/>
            <person name="Grigoriev I.V."/>
        </authorList>
    </citation>
    <scope>NUCLEOTIDE SEQUENCE [LARGE SCALE GENOMIC DNA]</scope>
    <source>
        <strain evidence="5">CBS 516.65</strain>
    </source>
</reference>
<dbReference type="OrthoDB" id="68328at2759"/>
<dbReference type="PANTHER" id="PTHR11066:SF64">
    <property type="entry name" value="ACYL-COA THIOESTERASE (AFU_ORTHOLOGUE AFUA_1G12060)"/>
    <property type="match status" value="1"/>
</dbReference>
<comment type="similarity">
    <text evidence="1">Belongs to the C/M/P thioester hydrolase family.</text>
</comment>
<dbReference type="GO" id="GO:0047617">
    <property type="term" value="F:fatty acyl-CoA hydrolase activity"/>
    <property type="evidence" value="ECO:0007669"/>
    <property type="project" value="InterPro"/>
</dbReference>
<dbReference type="CDD" id="cd00556">
    <property type="entry name" value="Thioesterase_II"/>
    <property type="match status" value="1"/>
</dbReference>
<dbReference type="CDD" id="cd03445">
    <property type="entry name" value="Thioesterase_II_repeat2"/>
    <property type="match status" value="1"/>
</dbReference>
<dbReference type="RefSeq" id="XP_022397738.1">
    <property type="nucleotide sequence ID" value="XM_022550294.1"/>
</dbReference>
<evidence type="ECO:0000256" key="1">
    <source>
        <dbReference type="ARBA" id="ARBA00006538"/>
    </source>
</evidence>
<dbReference type="GO" id="GO:0009062">
    <property type="term" value="P:fatty acid catabolic process"/>
    <property type="evidence" value="ECO:0007669"/>
    <property type="project" value="TreeGrafter"/>
</dbReference>